<comment type="caution">
    <text evidence="1">The sequence shown here is derived from an EMBL/GenBank/DDBJ whole genome shotgun (WGS) entry which is preliminary data.</text>
</comment>
<accession>A0AAV4VQU2</accession>
<organism evidence="1 2">
    <name type="scientific">Caerostris darwini</name>
    <dbReference type="NCBI Taxonomy" id="1538125"/>
    <lineage>
        <taxon>Eukaryota</taxon>
        <taxon>Metazoa</taxon>
        <taxon>Ecdysozoa</taxon>
        <taxon>Arthropoda</taxon>
        <taxon>Chelicerata</taxon>
        <taxon>Arachnida</taxon>
        <taxon>Araneae</taxon>
        <taxon>Araneomorphae</taxon>
        <taxon>Entelegynae</taxon>
        <taxon>Araneoidea</taxon>
        <taxon>Araneidae</taxon>
        <taxon>Caerostris</taxon>
    </lineage>
</organism>
<dbReference type="AlphaFoldDB" id="A0AAV4VQU2"/>
<name>A0AAV4VQU2_9ARAC</name>
<gene>
    <name evidence="1" type="primary">AVEN_242516_1</name>
    <name evidence="1" type="ORF">CDAR_302251</name>
</gene>
<dbReference type="Proteomes" id="UP001054837">
    <property type="component" value="Unassembled WGS sequence"/>
</dbReference>
<sequence length="174" mass="20143">MVEDYSHCRKITDFMHENIGLLFESFIMISKYEEALDIICNCTNVLPTPLVVNKVIFEVIKNCNGEQAHKAAFYLEDALSMTPEDLNFDFKKTLEDSTGTFHDIWSVFAHFVKSSLYEHQIGDMKNYSSHMEPIKSPNCDVLVDYYVKVFVSTPIKRLLLLSLEWTFGKFAYSI</sequence>
<protein>
    <submittedName>
        <fullName evidence="1">ANK_REP_REGION domain-containing protein</fullName>
    </submittedName>
</protein>
<keyword evidence="2" id="KW-1185">Reference proteome</keyword>
<evidence type="ECO:0000313" key="1">
    <source>
        <dbReference type="EMBL" id="GIY72134.1"/>
    </source>
</evidence>
<evidence type="ECO:0000313" key="2">
    <source>
        <dbReference type="Proteomes" id="UP001054837"/>
    </source>
</evidence>
<reference evidence="1 2" key="1">
    <citation type="submission" date="2021-06" db="EMBL/GenBank/DDBJ databases">
        <title>Caerostris darwini draft genome.</title>
        <authorList>
            <person name="Kono N."/>
            <person name="Arakawa K."/>
        </authorList>
    </citation>
    <scope>NUCLEOTIDE SEQUENCE [LARGE SCALE GENOMIC DNA]</scope>
</reference>
<dbReference type="EMBL" id="BPLQ01013446">
    <property type="protein sequence ID" value="GIY72134.1"/>
    <property type="molecule type" value="Genomic_DNA"/>
</dbReference>
<proteinExistence type="predicted"/>